<evidence type="ECO:0000259" key="3">
    <source>
        <dbReference type="Pfam" id="PF13505"/>
    </source>
</evidence>
<evidence type="ECO:0000313" key="4">
    <source>
        <dbReference type="EMBL" id="VFJ98131.1"/>
    </source>
</evidence>
<dbReference type="InterPro" id="IPR027385">
    <property type="entry name" value="Beta-barrel_OMP"/>
</dbReference>
<reference evidence="4" key="1">
    <citation type="submission" date="2019-02" db="EMBL/GenBank/DDBJ databases">
        <authorList>
            <person name="Gruber-Vodicka R. H."/>
            <person name="Seah K. B. B."/>
        </authorList>
    </citation>
    <scope>NUCLEOTIDE SEQUENCE</scope>
    <source>
        <strain evidence="4">BECK_M6</strain>
    </source>
</reference>
<dbReference type="EMBL" id="CAADFH010000079">
    <property type="protein sequence ID" value="VFJ98131.1"/>
    <property type="molecule type" value="Genomic_DNA"/>
</dbReference>
<protein>
    <submittedName>
        <fullName evidence="4">Outer membrane protein beta-barrel domain-containing protein</fullName>
    </submittedName>
</protein>
<keyword evidence="1 2" id="KW-0732">Signal</keyword>
<proteinExistence type="predicted"/>
<dbReference type="InterPro" id="IPR011250">
    <property type="entry name" value="OMP/PagP_B-barrel"/>
</dbReference>
<evidence type="ECO:0000256" key="2">
    <source>
        <dbReference type="SAM" id="SignalP"/>
    </source>
</evidence>
<dbReference type="Gene3D" id="2.40.160.20">
    <property type="match status" value="1"/>
</dbReference>
<sequence>MLKKTTFLLISVLSISAFAEGNNLVLKKSFYLSGAIGPTFTRDSDTDVATNNGARESGEIEMDNAMNFSLSAGRWFTPRLRGDVEFSYRKADMDRLKGQGGIIVPVEDSDVKTIAALVNLKYDILTGNTRPYISAGLGLANHDVKRGKSDTVFAYQAGVGVISDIDKNISAFLGYRYLGTSDIEFSVNGEKYDAEYGAHELHAGLHYNF</sequence>
<dbReference type="SUPFAM" id="SSF56925">
    <property type="entry name" value="OMPA-like"/>
    <property type="match status" value="1"/>
</dbReference>
<gene>
    <name evidence="4" type="ORF">BECKLFY1418A_GA0070994_10797</name>
</gene>
<organism evidence="4">
    <name type="scientific">Candidatus Kentrum sp. LFY</name>
    <dbReference type="NCBI Taxonomy" id="2126342"/>
    <lineage>
        <taxon>Bacteria</taxon>
        <taxon>Pseudomonadati</taxon>
        <taxon>Pseudomonadota</taxon>
        <taxon>Gammaproteobacteria</taxon>
        <taxon>Candidatus Kentrum</taxon>
    </lineage>
</organism>
<dbReference type="Pfam" id="PF13505">
    <property type="entry name" value="OMP_b-brl"/>
    <property type="match status" value="1"/>
</dbReference>
<accession>A0A450V026</accession>
<dbReference type="AlphaFoldDB" id="A0A450V026"/>
<feature type="domain" description="Outer membrane protein beta-barrel" evidence="3">
    <location>
        <begin position="6"/>
        <end position="209"/>
    </location>
</feature>
<name>A0A450V026_9GAMM</name>
<feature type="signal peptide" evidence="2">
    <location>
        <begin position="1"/>
        <end position="19"/>
    </location>
</feature>
<evidence type="ECO:0000256" key="1">
    <source>
        <dbReference type="ARBA" id="ARBA00022729"/>
    </source>
</evidence>
<feature type="chain" id="PRO_5019588395" evidence="2">
    <location>
        <begin position="20"/>
        <end position="209"/>
    </location>
</feature>